<dbReference type="AlphaFoldDB" id="A0A6A6ZBB2"/>
<dbReference type="Proteomes" id="UP000799424">
    <property type="component" value="Unassembled WGS sequence"/>
</dbReference>
<dbReference type="EMBL" id="MU006254">
    <property type="protein sequence ID" value="KAF2818286.1"/>
    <property type="molecule type" value="Genomic_DNA"/>
</dbReference>
<evidence type="ECO:0000313" key="1">
    <source>
        <dbReference type="EMBL" id="KAF2818286.1"/>
    </source>
</evidence>
<evidence type="ECO:0000313" key="2">
    <source>
        <dbReference type="Proteomes" id="UP000799424"/>
    </source>
</evidence>
<dbReference type="OrthoDB" id="10401113at2759"/>
<reference evidence="1" key="1">
    <citation type="journal article" date="2020" name="Stud. Mycol.">
        <title>101 Dothideomycetes genomes: a test case for predicting lifestyles and emergence of pathogens.</title>
        <authorList>
            <person name="Haridas S."/>
            <person name="Albert R."/>
            <person name="Binder M."/>
            <person name="Bloem J."/>
            <person name="Labutti K."/>
            <person name="Salamov A."/>
            <person name="Andreopoulos B."/>
            <person name="Baker S."/>
            <person name="Barry K."/>
            <person name="Bills G."/>
            <person name="Bluhm B."/>
            <person name="Cannon C."/>
            <person name="Castanera R."/>
            <person name="Culley D."/>
            <person name="Daum C."/>
            <person name="Ezra D."/>
            <person name="Gonzalez J."/>
            <person name="Henrissat B."/>
            <person name="Kuo A."/>
            <person name="Liang C."/>
            <person name="Lipzen A."/>
            <person name="Lutzoni F."/>
            <person name="Magnuson J."/>
            <person name="Mondo S."/>
            <person name="Nolan M."/>
            <person name="Ohm R."/>
            <person name="Pangilinan J."/>
            <person name="Park H.-J."/>
            <person name="Ramirez L."/>
            <person name="Alfaro M."/>
            <person name="Sun H."/>
            <person name="Tritt A."/>
            <person name="Yoshinaga Y."/>
            <person name="Zwiers L.-H."/>
            <person name="Turgeon B."/>
            <person name="Goodwin S."/>
            <person name="Spatafora J."/>
            <person name="Crous P."/>
            <person name="Grigoriev I."/>
        </authorList>
    </citation>
    <scope>NUCLEOTIDE SEQUENCE</scope>
    <source>
        <strain evidence="1">CBS 113818</strain>
    </source>
</reference>
<accession>A0A6A6ZBB2</accession>
<name>A0A6A6ZBB2_9PLEO</name>
<protein>
    <submittedName>
        <fullName evidence="1">Uncharacterized protein</fullName>
    </submittedName>
</protein>
<sequence>MAANADRAPPHENGHLIYTGKDLDNITRLYIHVDRRCTGPHTCNSFRPISATGTMEILIDTPSAKYIMEELGWFGDVALFTRVCQQQQNGLFKSLVSAIVGAFTRMFQNRPVPQQQNGLFNTWVSAVIGTLREQHSALWKPNKWNKV</sequence>
<gene>
    <name evidence="1" type="ORF">CC86DRAFT_414058</name>
</gene>
<organism evidence="1 2">
    <name type="scientific">Ophiobolus disseminans</name>
    <dbReference type="NCBI Taxonomy" id="1469910"/>
    <lineage>
        <taxon>Eukaryota</taxon>
        <taxon>Fungi</taxon>
        <taxon>Dikarya</taxon>
        <taxon>Ascomycota</taxon>
        <taxon>Pezizomycotina</taxon>
        <taxon>Dothideomycetes</taxon>
        <taxon>Pleosporomycetidae</taxon>
        <taxon>Pleosporales</taxon>
        <taxon>Pleosporineae</taxon>
        <taxon>Phaeosphaeriaceae</taxon>
        <taxon>Ophiobolus</taxon>
    </lineage>
</organism>
<proteinExistence type="predicted"/>
<keyword evidence="2" id="KW-1185">Reference proteome</keyword>